<keyword evidence="3" id="KW-0479">Metal-binding</keyword>
<evidence type="ECO:0000256" key="8">
    <source>
        <dbReference type="ARBA" id="ARBA00023204"/>
    </source>
</evidence>
<evidence type="ECO:0000259" key="10">
    <source>
        <dbReference type="SMART" id="SM00478"/>
    </source>
</evidence>
<dbReference type="GO" id="GO:0035485">
    <property type="term" value="F:adenine/guanine mispair binding"/>
    <property type="evidence" value="ECO:0007669"/>
    <property type="project" value="TreeGrafter"/>
</dbReference>
<evidence type="ECO:0000256" key="7">
    <source>
        <dbReference type="ARBA" id="ARBA00023014"/>
    </source>
</evidence>
<keyword evidence="5" id="KW-0378">Hydrolase</keyword>
<dbReference type="GO" id="GO:0034039">
    <property type="term" value="F:8-oxo-7,8-dihydroguanine DNA N-glycosylase activity"/>
    <property type="evidence" value="ECO:0007669"/>
    <property type="project" value="TreeGrafter"/>
</dbReference>
<dbReference type="InterPro" id="IPR044298">
    <property type="entry name" value="MIG/MutY"/>
</dbReference>
<organism evidence="11 12">
    <name type="scientific">Candidatus Gottesmanbacteria bacterium RIFCSPLOWO2_01_FULL_49_10</name>
    <dbReference type="NCBI Taxonomy" id="1798396"/>
    <lineage>
        <taxon>Bacteria</taxon>
        <taxon>Candidatus Gottesmaniibacteriota</taxon>
    </lineage>
</organism>
<dbReference type="AlphaFoldDB" id="A0A1F6AW21"/>
<evidence type="ECO:0000256" key="6">
    <source>
        <dbReference type="ARBA" id="ARBA00023004"/>
    </source>
</evidence>
<dbReference type="GO" id="GO:0000701">
    <property type="term" value="F:purine-specific mismatch base pair DNA N-glycosylase activity"/>
    <property type="evidence" value="ECO:0007669"/>
    <property type="project" value="TreeGrafter"/>
</dbReference>
<evidence type="ECO:0000256" key="3">
    <source>
        <dbReference type="ARBA" id="ARBA00022723"/>
    </source>
</evidence>
<dbReference type="Gene3D" id="1.10.1670.10">
    <property type="entry name" value="Helix-hairpin-Helix base-excision DNA repair enzymes (C-terminal)"/>
    <property type="match status" value="1"/>
</dbReference>
<evidence type="ECO:0000256" key="5">
    <source>
        <dbReference type="ARBA" id="ARBA00022801"/>
    </source>
</evidence>
<protein>
    <recommendedName>
        <fullName evidence="10">HhH-GPD domain-containing protein</fullName>
    </recommendedName>
</protein>
<keyword evidence="8" id="KW-0234">DNA repair</keyword>
<dbReference type="EMBL" id="MFJZ01000065">
    <property type="protein sequence ID" value="OGG28895.1"/>
    <property type="molecule type" value="Genomic_DNA"/>
</dbReference>
<dbReference type="InterPro" id="IPR011257">
    <property type="entry name" value="DNA_glycosylase"/>
</dbReference>
<comment type="similarity">
    <text evidence="2">Belongs to the Nth/MutY family.</text>
</comment>
<evidence type="ECO:0000256" key="2">
    <source>
        <dbReference type="ARBA" id="ARBA00008343"/>
    </source>
</evidence>
<name>A0A1F6AW21_9BACT</name>
<dbReference type="STRING" id="1798396.A2973_05615"/>
<dbReference type="GO" id="GO:0051536">
    <property type="term" value="F:iron-sulfur cluster binding"/>
    <property type="evidence" value="ECO:0007669"/>
    <property type="project" value="UniProtKB-KW"/>
</dbReference>
<dbReference type="PANTHER" id="PTHR42944:SF1">
    <property type="entry name" value="ADENINE DNA GLYCOSYLASE"/>
    <property type="match status" value="1"/>
</dbReference>
<dbReference type="CDD" id="cd00056">
    <property type="entry name" value="ENDO3c"/>
    <property type="match status" value="1"/>
</dbReference>
<dbReference type="PANTHER" id="PTHR42944">
    <property type="entry name" value="ADENINE DNA GLYCOSYLASE"/>
    <property type="match status" value="1"/>
</dbReference>
<comment type="cofactor">
    <cofactor evidence="1">
        <name>[4Fe-4S] cluster</name>
        <dbReference type="ChEBI" id="CHEBI:49883"/>
    </cofactor>
</comment>
<dbReference type="Proteomes" id="UP000176409">
    <property type="component" value="Unassembled WGS sequence"/>
</dbReference>
<dbReference type="GO" id="GO:0032357">
    <property type="term" value="F:oxidized purine DNA binding"/>
    <property type="evidence" value="ECO:0007669"/>
    <property type="project" value="TreeGrafter"/>
</dbReference>
<keyword evidence="7" id="KW-0411">Iron-sulfur</keyword>
<dbReference type="SMART" id="SM00478">
    <property type="entry name" value="ENDO3c"/>
    <property type="match status" value="1"/>
</dbReference>
<keyword evidence="9" id="KW-0326">Glycosidase</keyword>
<reference evidence="11 12" key="1">
    <citation type="journal article" date="2016" name="Nat. Commun.">
        <title>Thousands of microbial genomes shed light on interconnected biogeochemical processes in an aquifer system.</title>
        <authorList>
            <person name="Anantharaman K."/>
            <person name="Brown C.T."/>
            <person name="Hug L.A."/>
            <person name="Sharon I."/>
            <person name="Castelle C.J."/>
            <person name="Probst A.J."/>
            <person name="Thomas B.C."/>
            <person name="Singh A."/>
            <person name="Wilkins M.J."/>
            <person name="Karaoz U."/>
            <person name="Brodie E.L."/>
            <person name="Williams K.H."/>
            <person name="Hubbard S.S."/>
            <person name="Banfield J.F."/>
        </authorList>
    </citation>
    <scope>NUCLEOTIDE SEQUENCE [LARGE SCALE GENOMIC DNA]</scope>
</reference>
<evidence type="ECO:0000256" key="1">
    <source>
        <dbReference type="ARBA" id="ARBA00001966"/>
    </source>
</evidence>
<evidence type="ECO:0000256" key="9">
    <source>
        <dbReference type="ARBA" id="ARBA00023295"/>
    </source>
</evidence>
<gene>
    <name evidence="11" type="ORF">A2973_05615</name>
</gene>
<dbReference type="InterPro" id="IPR003265">
    <property type="entry name" value="HhH-GPD_domain"/>
</dbReference>
<dbReference type="GO" id="GO:0006284">
    <property type="term" value="P:base-excision repair"/>
    <property type="evidence" value="ECO:0007669"/>
    <property type="project" value="InterPro"/>
</dbReference>
<accession>A0A1F6AW21</accession>
<dbReference type="Gene3D" id="1.10.340.30">
    <property type="entry name" value="Hypothetical protein, domain 2"/>
    <property type="match status" value="1"/>
</dbReference>
<proteinExistence type="inferred from homology"/>
<keyword evidence="4" id="KW-0227">DNA damage</keyword>
<sequence length="275" mass="32467">MKLDNARVYRFRKYIFSWWRTHRRDLPWRHTNDPYKIFVSEVMLQQTQVSRVVPKYREFLNRFPSLAALAQATPAQVLRAWKGMGYNRRALYLQKAAKVIVEEHQGNFPISEQELIVLPGLGKYTARAILVFAYHQEVQLVDTNIRQIITHFFFKDQPQKESAVEEVARQLVPPGKSWEWHQALMDYNAIAMSKFKTQMLKVKKKTIPFRESNRFFRGRIIDRLREGDILESKLIRELEKKYAKPAVFLRSIVESLIRDGLIQRAPRGVLRLPGV</sequence>
<dbReference type="SUPFAM" id="SSF48150">
    <property type="entry name" value="DNA-glycosylase"/>
    <property type="match status" value="1"/>
</dbReference>
<dbReference type="InterPro" id="IPR023170">
    <property type="entry name" value="HhH_base_excis_C"/>
</dbReference>
<keyword evidence="6" id="KW-0408">Iron</keyword>
<evidence type="ECO:0000256" key="4">
    <source>
        <dbReference type="ARBA" id="ARBA00022763"/>
    </source>
</evidence>
<dbReference type="GO" id="GO:0006298">
    <property type="term" value="P:mismatch repair"/>
    <property type="evidence" value="ECO:0007669"/>
    <property type="project" value="TreeGrafter"/>
</dbReference>
<comment type="caution">
    <text evidence="11">The sequence shown here is derived from an EMBL/GenBank/DDBJ whole genome shotgun (WGS) entry which is preliminary data.</text>
</comment>
<dbReference type="Pfam" id="PF00730">
    <property type="entry name" value="HhH-GPD"/>
    <property type="match status" value="1"/>
</dbReference>
<dbReference type="GO" id="GO:0046872">
    <property type="term" value="F:metal ion binding"/>
    <property type="evidence" value="ECO:0007669"/>
    <property type="project" value="UniProtKB-KW"/>
</dbReference>
<evidence type="ECO:0000313" key="12">
    <source>
        <dbReference type="Proteomes" id="UP000176409"/>
    </source>
</evidence>
<feature type="domain" description="HhH-GPD" evidence="10">
    <location>
        <begin position="43"/>
        <end position="190"/>
    </location>
</feature>
<evidence type="ECO:0000313" key="11">
    <source>
        <dbReference type="EMBL" id="OGG28895.1"/>
    </source>
</evidence>